<name>A0A8H7ABU7_9EURO</name>
<protein>
    <recommendedName>
        <fullName evidence="4">Fungal N-terminal domain-containing protein</fullName>
    </recommendedName>
</protein>
<gene>
    <name evidence="2" type="ORF">GJ744_012073</name>
</gene>
<organism evidence="2 3">
    <name type="scientific">Endocarpon pusillum</name>
    <dbReference type="NCBI Taxonomy" id="364733"/>
    <lineage>
        <taxon>Eukaryota</taxon>
        <taxon>Fungi</taxon>
        <taxon>Dikarya</taxon>
        <taxon>Ascomycota</taxon>
        <taxon>Pezizomycotina</taxon>
        <taxon>Eurotiomycetes</taxon>
        <taxon>Chaetothyriomycetidae</taxon>
        <taxon>Verrucariales</taxon>
        <taxon>Verrucariaceae</taxon>
        <taxon>Endocarpon</taxon>
    </lineage>
</organism>
<dbReference type="PANTHER" id="PTHR35186">
    <property type="entry name" value="ANK_REP_REGION DOMAIN-CONTAINING PROTEIN"/>
    <property type="match status" value="1"/>
</dbReference>
<dbReference type="Proteomes" id="UP000606974">
    <property type="component" value="Unassembled WGS sequence"/>
</dbReference>
<evidence type="ECO:0000256" key="1">
    <source>
        <dbReference type="SAM" id="SignalP"/>
    </source>
</evidence>
<comment type="caution">
    <text evidence="2">The sequence shown here is derived from an EMBL/GenBank/DDBJ whole genome shotgun (WGS) entry which is preliminary data.</text>
</comment>
<dbReference type="EMBL" id="JAACFV010000090">
    <property type="protein sequence ID" value="KAF7506265.1"/>
    <property type="molecule type" value="Genomic_DNA"/>
</dbReference>
<evidence type="ECO:0008006" key="4">
    <source>
        <dbReference type="Google" id="ProtNLM"/>
    </source>
</evidence>
<keyword evidence="1" id="KW-0732">Signal</keyword>
<reference evidence="2" key="1">
    <citation type="submission" date="2020-02" db="EMBL/GenBank/DDBJ databases">
        <authorList>
            <person name="Palmer J.M."/>
        </authorList>
    </citation>
    <scope>NUCLEOTIDE SEQUENCE</scope>
    <source>
        <strain evidence="2">EPUS1.4</strain>
        <tissue evidence="2">Thallus</tissue>
    </source>
</reference>
<dbReference type="OrthoDB" id="3565018at2759"/>
<proteinExistence type="predicted"/>
<dbReference type="AlphaFoldDB" id="A0A8H7ABU7"/>
<evidence type="ECO:0000313" key="2">
    <source>
        <dbReference type="EMBL" id="KAF7506265.1"/>
    </source>
</evidence>
<feature type="chain" id="PRO_5034020658" description="Fungal N-terminal domain-containing protein" evidence="1">
    <location>
        <begin position="21"/>
        <end position="95"/>
    </location>
</feature>
<keyword evidence="3" id="KW-1185">Reference proteome</keyword>
<dbReference type="PANTHER" id="PTHR35186:SF4">
    <property type="entry name" value="PRION-INHIBITION AND PROPAGATION HELO DOMAIN-CONTAINING PROTEIN"/>
    <property type="match status" value="1"/>
</dbReference>
<feature type="signal peptide" evidence="1">
    <location>
        <begin position="1"/>
        <end position="20"/>
    </location>
</feature>
<evidence type="ECO:0000313" key="3">
    <source>
        <dbReference type="Proteomes" id="UP000606974"/>
    </source>
</evidence>
<accession>A0A8H7ABU7</accession>
<sequence length="95" mass="10612">MSGIELAGLVLGALPVVVAGLESYIKGVATIKRYFKYKNELKSLRTSLTTEYDIFRNNCEELLEGLVQTQKMALLLIDPGGALWKDPAIEKKLRR</sequence>